<dbReference type="Proteomes" id="UP001634394">
    <property type="component" value="Unassembled WGS sequence"/>
</dbReference>
<feature type="compositionally biased region" description="Low complexity" evidence="1">
    <location>
        <begin position="1"/>
        <end position="21"/>
    </location>
</feature>
<evidence type="ECO:0000313" key="2">
    <source>
        <dbReference type="EMBL" id="KAL3882168.1"/>
    </source>
</evidence>
<accession>A0ABD3X9N9</accession>
<feature type="non-terminal residue" evidence="2">
    <location>
        <position position="1"/>
    </location>
</feature>
<sequence>SSDSESQNSSNDNTNENELSDITPIISLPPGYHGPGKSPRFDTRQIDTTRMNKMPNDSVKIKRKRLKNKYQASLPDVD</sequence>
<comment type="caution">
    <text evidence="2">The sequence shown here is derived from an EMBL/GenBank/DDBJ whole genome shotgun (WGS) entry which is preliminary data.</text>
</comment>
<feature type="region of interest" description="Disordered" evidence="1">
    <location>
        <begin position="1"/>
        <end position="78"/>
    </location>
</feature>
<dbReference type="AlphaFoldDB" id="A0ABD3X9N9"/>
<organism evidence="2 3">
    <name type="scientific">Sinanodonta woodiana</name>
    <name type="common">Chinese pond mussel</name>
    <name type="synonym">Anodonta woodiana</name>
    <dbReference type="NCBI Taxonomy" id="1069815"/>
    <lineage>
        <taxon>Eukaryota</taxon>
        <taxon>Metazoa</taxon>
        <taxon>Spiralia</taxon>
        <taxon>Lophotrochozoa</taxon>
        <taxon>Mollusca</taxon>
        <taxon>Bivalvia</taxon>
        <taxon>Autobranchia</taxon>
        <taxon>Heteroconchia</taxon>
        <taxon>Palaeoheterodonta</taxon>
        <taxon>Unionida</taxon>
        <taxon>Unionoidea</taxon>
        <taxon>Unionidae</taxon>
        <taxon>Unioninae</taxon>
        <taxon>Sinanodonta</taxon>
    </lineage>
</organism>
<gene>
    <name evidence="2" type="ORF">ACJMK2_028536</name>
</gene>
<name>A0ABD3X9N9_SINWO</name>
<dbReference type="EMBL" id="JBJQND010000003">
    <property type="protein sequence ID" value="KAL3882168.1"/>
    <property type="molecule type" value="Genomic_DNA"/>
</dbReference>
<evidence type="ECO:0000256" key="1">
    <source>
        <dbReference type="SAM" id="MobiDB-lite"/>
    </source>
</evidence>
<evidence type="ECO:0000313" key="3">
    <source>
        <dbReference type="Proteomes" id="UP001634394"/>
    </source>
</evidence>
<reference evidence="2 3" key="1">
    <citation type="submission" date="2024-11" db="EMBL/GenBank/DDBJ databases">
        <title>Chromosome-level genome assembly of the freshwater bivalve Anodonta woodiana.</title>
        <authorList>
            <person name="Chen X."/>
        </authorList>
    </citation>
    <scope>NUCLEOTIDE SEQUENCE [LARGE SCALE GENOMIC DNA]</scope>
    <source>
        <strain evidence="2">MN2024</strain>
        <tissue evidence="2">Gills</tissue>
    </source>
</reference>
<proteinExistence type="predicted"/>
<keyword evidence="3" id="KW-1185">Reference proteome</keyword>
<protein>
    <submittedName>
        <fullName evidence="2">Uncharacterized protein</fullName>
    </submittedName>
</protein>